<dbReference type="PROSITE" id="PS50157">
    <property type="entry name" value="ZINC_FINGER_C2H2_2"/>
    <property type="match status" value="1"/>
</dbReference>
<proteinExistence type="predicted"/>
<dbReference type="Proteomes" id="UP000011602">
    <property type="component" value="Unassembled WGS sequence"/>
</dbReference>
<evidence type="ECO:0000256" key="1">
    <source>
        <dbReference type="SAM" id="MobiDB-lite"/>
    </source>
</evidence>
<feature type="region of interest" description="Disordered" evidence="1">
    <location>
        <begin position="44"/>
        <end position="72"/>
    </location>
</feature>
<reference evidence="3 4" key="1">
    <citation type="journal article" date="2014" name="PLoS Genet.">
        <title>Phylogenetically driven sequencing of extremely halophilic archaea reveals strategies for static and dynamic osmo-response.</title>
        <authorList>
            <person name="Becker E.A."/>
            <person name="Seitzer P.M."/>
            <person name="Tritt A."/>
            <person name="Larsen D."/>
            <person name="Krusor M."/>
            <person name="Yao A.I."/>
            <person name="Wu D."/>
            <person name="Madern D."/>
            <person name="Eisen J.A."/>
            <person name="Darling A.E."/>
            <person name="Facciotti M.T."/>
        </authorList>
    </citation>
    <scope>NUCLEOTIDE SEQUENCE [LARGE SCALE GENOMIC DNA]</scope>
    <source>
        <strain evidence="3 4">JCM 12255</strain>
    </source>
</reference>
<dbReference type="eggNOG" id="arCOG10764">
    <property type="taxonomic scope" value="Archaea"/>
</dbReference>
<dbReference type="EMBL" id="AOHZ01000041">
    <property type="protein sequence ID" value="ELY57423.1"/>
    <property type="molecule type" value="Genomic_DNA"/>
</dbReference>
<gene>
    <name evidence="3" type="ORF">C493_08056</name>
</gene>
<comment type="caution">
    <text evidence="3">The sequence shown here is derived from an EMBL/GenBank/DDBJ whole genome shotgun (WGS) entry which is preliminary data.</text>
</comment>
<dbReference type="AlphaFoldDB" id="L9X9W3"/>
<evidence type="ECO:0000313" key="4">
    <source>
        <dbReference type="Proteomes" id="UP000011602"/>
    </source>
</evidence>
<keyword evidence="4" id="KW-1185">Reference proteome</keyword>
<organism evidence="3 4">
    <name type="scientific">Natronolimnohabitans innermongolicus JCM 12255</name>
    <dbReference type="NCBI Taxonomy" id="1227499"/>
    <lineage>
        <taxon>Archaea</taxon>
        <taxon>Methanobacteriati</taxon>
        <taxon>Methanobacteriota</taxon>
        <taxon>Stenosarchaea group</taxon>
        <taxon>Halobacteria</taxon>
        <taxon>Halobacteriales</taxon>
        <taxon>Natrialbaceae</taxon>
        <taxon>Natronolimnohabitans</taxon>
    </lineage>
</organism>
<protein>
    <recommendedName>
        <fullName evidence="2">C2H2-type domain-containing protein</fullName>
    </recommendedName>
</protein>
<dbReference type="InterPro" id="IPR013087">
    <property type="entry name" value="Znf_C2H2_type"/>
</dbReference>
<evidence type="ECO:0000259" key="2">
    <source>
        <dbReference type="PROSITE" id="PS50157"/>
    </source>
</evidence>
<dbReference type="STRING" id="1227499.C493_08056"/>
<feature type="domain" description="C2H2-type" evidence="2">
    <location>
        <begin position="12"/>
        <end position="40"/>
    </location>
</feature>
<evidence type="ECO:0000313" key="3">
    <source>
        <dbReference type="EMBL" id="ELY57423.1"/>
    </source>
</evidence>
<dbReference type="PROSITE" id="PS00028">
    <property type="entry name" value="ZINC_FINGER_C2H2_1"/>
    <property type="match status" value="1"/>
</dbReference>
<name>L9X9W3_9EURY</name>
<accession>L9X9W3</accession>
<sequence length="72" mass="8037">MITGDRHVNDRHACPCCTETFADRTDLRVHLEVTHRKSELVTTLLESREDVETSVSGESQGPDEARPMPSAD</sequence>